<dbReference type="EMBL" id="CP031517">
    <property type="protein sequence ID" value="QOS40427.1"/>
    <property type="molecule type" value="Genomic_DNA"/>
</dbReference>
<evidence type="ECO:0000313" key="3">
    <source>
        <dbReference type="EMBL" id="QOS40427.1"/>
    </source>
</evidence>
<reference evidence="3 5" key="1">
    <citation type="submission" date="2018-08" db="EMBL/GenBank/DDBJ databases">
        <title>The first complete genome of Treponema rectale (CHPAT), a commensal spirochete of the bovine rectum.</title>
        <authorList>
            <person name="Staton G.J."/>
            <person name="Clegg S.R."/>
            <person name="Carter S.D."/>
            <person name="Radford A.D."/>
            <person name="Darby A."/>
            <person name="Hall N."/>
            <person name="Birtles R.J."/>
            <person name="Evans N.J."/>
        </authorList>
    </citation>
    <scope>NUCLEOTIDE SEQUENCE [LARGE SCALE GENOMIC DNA]</scope>
    <source>
        <strain evidence="3 5">CHPA</strain>
    </source>
</reference>
<proteinExistence type="predicted"/>
<feature type="chain" id="PRO_5036418356" description="Outer membrane protein beta-barrel domain-containing protein" evidence="1">
    <location>
        <begin position="21"/>
        <end position="224"/>
    </location>
</feature>
<dbReference type="AlphaFoldDB" id="A0A840SCF6"/>
<keyword evidence="4" id="KW-1185">Reference proteome</keyword>
<dbReference type="Proteomes" id="UP000593591">
    <property type="component" value="Chromosome"/>
</dbReference>
<evidence type="ECO:0000313" key="4">
    <source>
        <dbReference type="Proteomes" id="UP000578697"/>
    </source>
</evidence>
<dbReference type="Proteomes" id="UP000578697">
    <property type="component" value="Unassembled WGS sequence"/>
</dbReference>
<sequence length="224" mass="24734">MKKFFISISAVLLLGSSAFAKKWTNNVGVGFDYQKSLTSYDSSDYSDISQNSFGVHGTYIGVHENGFTAKADLNFGICLTDDISIQDLDTNIGFFESYLLGAGYSFVNTDRFLAGITGMVGLDMWVYGFTETQTVASVDHDYTTSVINLTFSTGFDLFARTKISDHFGFYGNLGIRYQVAGVSLYGREDSYENGGTVHSSKVNEDELLLGKYIIEPSVGFMWVF</sequence>
<evidence type="ECO:0000256" key="1">
    <source>
        <dbReference type="SAM" id="SignalP"/>
    </source>
</evidence>
<dbReference type="RefSeq" id="WP_184651292.1">
    <property type="nucleotide sequence ID" value="NZ_JACHFR010000001.1"/>
</dbReference>
<dbReference type="EMBL" id="JACHFR010000001">
    <property type="protein sequence ID" value="MBB5217848.1"/>
    <property type="molecule type" value="Genomic_DNA"/>
</dbReference>
<organism evidence="2 4">
    <name type="scientific">Treponema rectale</name>
    <dbReference type="NCBI Taxonomy" id="744512"/>
    <lineage>
        <taxon>Bacteria</taxon>
        <taxon>Pseudomonadati</taxon>
        <taxon>Spirochaetota</taxon>
        <taxon>Spirochaetia</taxon>
        <taxon>Spirochaetales</taxon>
        <taxon>Treponemataceae</taxon>
        <taxon>Treponema</taxon>
    </lineage>
</organism>
<accession>A0A840SCF6</accession>
<evidence type="ECO:0008006" key="6">
    <source>
        <dbReference type="Google" id="ProtNLM"/>
    </source>
</evidence>
<protein>
    <recommendedName>
        <fullName evidence="6">Outer membrane protein beta-barrel domain-containing protein</fullName>
    </recommendedName>
</protein>
<keyword evidence="1" id="KW-0732">Signal</keyword>
<evidence type="ECO:0000313" key="2">
    <source>
        <dbReference type="EMBL" id="MBB5217848.1"/>
    </source>
</evidence>
<name>A0A840SCF6_9SPIR</name>
<reference evidence="2 4" key="2">
    <citation type="submission" date="2020-08" db="EMBL/GenBank/DDBJ databases">
        <title>Genomic Encyclopedia of Type Strains, Phase IV (KMG-IV): sequencing the most valuable type-strain genomes for metagenomic binning, comparative biology and taxonomic classification.</title>
        <authorList>
            <person name="Goeker M."/>
        </authorList>
    </citation>
    <scope>NUCLEOTIDE SEQUENCE [LARGE SCALE GENOMIC DNA]</scope>
    <source>
        <strain evidence="2 4">DSM 103679</strain>
    </source>
</reference>
<evidence type="ECO:0000313" key="5">
    <source>
        <dbReference type="Proteomes" id="UP000593591"/>
    </source>
</evidence>
<gene>
    <name evidence="3" type="ORF">DYE49_08145</name>
    <name evidence="2" type="ORF">HNP77_000192</name>
</gene>
<feature type="signal peptide" evidence="1">
    <location>
        <begin position="1"/>
        <end position="20"/>
    </location>
</feature>
<dbReference type="KEGG" id="trc:DYE49_08145"/>